<evidence type="ECO:0000259" key="4">
    <source>
        <dbReference type="Pfam" id="PF07726"/>
    </source>
</evidence>
<dbReference type="AlphaFoldDB" id="A0A1H6RY85"/>
<dbReference type="OrthoDB" id="9808397at2"/>
<comment type="similarity">
    <text evidence="3">Belongs to the MoxR family.</text>
</comment>
<dbReference type="Gene3D" id="1.10.8.80">
    <property type="entry name" value="Magnesium chelatase subunit I, C-Terminal domain"/>
    <property type="match status" value="1"/>
</dbReference>
<dbReference type="GO" id="GO:0005524">
    <property type="term" value="F:ATP binding"/>
    <property type="evidence" value="ECO:0007669"/>
    <property type="project" value="UniProtKB-KW"/>
</dbReference>
<dbReference type="Gene3D" id="3.40.50.300">
    <property type="entry name" value="P-loop containing nucleotide triphosphate hydrolases"/>
    <property type="match status" value="1"/>
</dbReference>
<dbReference type="PIRSF" id="PIRSF002849">
    <property type="entry name" value="AAA_ATPase_chaperone_MoxR_prd"/>
    <property type="match status" value="1"/>
</dbReference>
<feature type="domain" description="ChlI/MoxR AAA lid" evidence="5">
    <location>
        <begin position="259"/>
        <end position="323"/>
    </location>
</feature>
<keyword evidence="2" id="KW-0067">ATP-binding</keyword>
<evidence type="ECO:0000313" key="7">
    <source>
        <dbReference type="Proteomes" id="UP000199420"/>
    </source>
</evidence>
<dbReference type="InterPro" id="IPR041628">
    <property type="entry name" value="ChlI/MoxR_AAA_lid"/>
</dbReference>
<dbReference type="SUPFAM" id="SSF52540">
    <property type="entry name" value="P-loop containing nucleoside triphosphate hydrolases"/>
    <property type="match status" value="1"/>
</dbReference>
<dbReference type="PANTHER" id="PTHR42759">
    <property type="entry name" value="MOXR FAMILY PROTEIN"/>
    <property type="match status" value="1"/>
</dbReference>
<dbReference type="Pfam" id="PF07726">
    <property type="entry name" value="AAA_3"/>
    <property type="match status" value="1"/>
</dbReference>
<dbReference type="PANTHER" id="PTHR42759:SF1">
    <property type="entry name" value="MAGNESIUM-CHELATASE SUBUNIT CHLD"/>
    <property type="match status" value="1"/>
</dbReference>
<protein>
    <submittedName>
        <fullName evidence="6">MoxR-like ATPase</fullName>
    </submittedName>
</protein>
<dbReference type="InterPro" id="IPR027417">
    <property type="entry name" value="P-loop_NTPase"/>
</dbReference>
<organism evidence="6 7">
    <name type="scientific">Frateuria terrea</name>
    <dbReference type="NCBI Taxonomy" id="529704"/>
    <lineage>
        <taxon>Bacteria</taxon>
        <taxon>Pseudomonadati</taxon>
        <taxon>Pseudomonadota</taxon>
        <taxon>Gammaproteobacteria</taxon>
        <taxon>Lysobacterales</taxon>
        <taxon>Rhodanobacteraceae</taxon>
        <taxon>Frateuria</taxon>
    </lineage>
</organism>
<dbReference type="STRING" id="529704.SAMN02927913_1027"/>
<evidence type="ECO:0000256" key="1">
    <source>
        <dbReference type="ARBA" id="ARBA00022741"/>
    </source>
</evidence>
<evidence type="ECO:0000256" key="3">
    <source>
        <dbReference type="ARBA" id="ARBA00061607"/>
    </source>
</evidence>
<evidence type="ECO:0000313" key="6">
    <source>
        <dbReference type="EMBL" id="SEI59376.1"/>
    </source>
</evidence>
<evidence type="ECO:0000259" key="5">
    <source>
        <dbReference type="Pfam" id="PF17863"/>
    </source>
</evidence>
<dbReference type="RefSeq" id="WP_091334474.1">
    <property type="nucleotide sequence ID" value="NZ_FNYC01000002.1"/>
</dbReference>
<reference evidence="6 7" key="1">
    <citation type="submission" date="2016-10" db="EMBL/GenBank/DDBJ databases">
        <authorList>
            <person name="de Groot N.N."/>
        </authorList>
    </citation>
    <scope>NUCLEOTIDE SEQUENCE [LARGE SCALE GENOMIC DNA]</scope>
    <source>
        <strain evidence="6 7">DSM 26515</strain>
    </source>
</reference>
<dbReference type="FunFam" id="3.40.50.300:FF:000640">
    <property type="entry name" value="MoxR family ATPase"/>
    <property type="match status" value="1"/>
</dbReference>
<sequence>MDTPHTATPDRLQQAFVHLREELQREVIGQPHLIDCLLIALLADGHLLVEGAPGLAKTTAVKALAARIEADFHRVQFTPDLLPADLTGTDVFRPQAGSFEFERGPLFHNIVLADEINRAPAKVQSALLEAMAERQITVGRSTWRLPDLFLVMATQNPIEQEGTFALPEAQLDRFVMHVTIGYPDAASELAILKLAREQARRVLHPAAPPRALLTQADVFAARDAALAVHMAPALEEYLAQLVLATRDAGRYGQELERWIAWGASPRATIALDRCSRAHAWLAGRDYALPEDVHGVVHEVLRHRVLLSYEAEAEGVRSDQVIDRLLDLVPLP</sequence>
<dbReference type="EMBL" id="FNYC01000002">
    <property type="protein sequence ID" value="SEI59376.1"/>
    <property type="molecule type" value="Genomic_DNA"/>
</dbReference>
<accession>A0A1H6RY85</accession>
<proteinExistence type="inferred from homology"/>
<dbReference type="InterPro" id="IPR050764">
    <property type="entry name" value="CbbQ/NirQ/NorQ/GpvN"/>
</dbReference>
<keyword evidence="1" id="KW-0547">Nucleotide-binding</keyword>
<dbReference type="CDD" id="cd00009">
    <property type="entry name" value="AAA"/>
    <property type="match status" value="1"/>
</dbReference>
<gene>
    <name evidence="6" type="ORF">SAMN04487997_1111</name>
</gene>
<keyword evidence="7" id="KW-1185">Reference proteome</keyword>
<dbReference type="Proteomes" id="UP000199420">
    <property type="component" value="Unassembled WGS sequence"/>
</dbReference>
<evidence type="ECO:0000256" key="2">
    <source>
        <dbReference type="ARBA" id="ARBA00022840"/>
    </source>
</evidence>
<dbReference type="Pfam" id="PF17863">
    <property type="entry name" value="AAA_lid_2"/>
    <property type="match status" value="1"/>
</dbReference>
<feature type="domain" description="ATPase AAA-3" evidence="4">
    <location>
        <begin position="46"/>
        <end position="176"/>
    </location>
</feature>
<dbReference type="InterPro" id="IPR011703">
    <property type="entry name" value="ATPase_AAA-3"/>
</dbReference>
<name>A0A1H6RY85_9GAMM</name>
<dbReference type="GO" id="GO:0016887">
    <property type="term" value="F:ATP hydrolysis activity"/>
    <property type="evidence" value="ECO:0007669"/>
    <property type="project" value="InterPro"/>
</dbReference>